<dbReference type="EMBL" id="CAJHNH020003502">
    <property type="protein sequence ID" value="CAG5129442.1"/>
    <property type="molecule type" value="Genomic_DNA"/>
</dbReference>
<organism evidence="1 2">
    <name type="scientific">Candidula unifasciata</name>
    <dbReference type="NCBI Taxonomy" id="100452"/>
    <lineage>
        <taxon>Eukaryota</taxon>
        <taxon>Metazoa</taxon>
        <taxon>Spiralia</taxon>
        <taxon>Lophotrochozoa</taxon>
        <taxon>Mollusca</taxon>
        <taxon>Gastropoda</taxon>
        <taxon>Heterobranchia</taxon>
        <taxon>Euthyneura</taxon>
        <taxon>Panpulmonata</taxon>
        <taxon>Eupulmonata</taxon>
        <taxon>Stylommatophora</taxon>
        <taxon>Helicina</taxon>
        <taxon>Helicoidea</taxon>
        <taxon>Geomitridae</taxon>
        <taxon>Candidula</taxon>
    </lineage>
</organism>
<gene>
    <name evidence="1" type="ORF">CUNI_LOCUS15000</name>
</gene>
<feature type="non-terminal residue" evidence="1">
    <location>
        <position position="58"/>
    </location>
</feature>
<accession>A0A8S3ZQ64</accession>
<feature type="non-terminal residue" evidence="1">
    <location>
        <position position="1"/>
    </location>
</feature>
<reference evidence="1" key="1">
    <citation type="submission" date="2021-04" db="EMBL/GenBank/DDBJ databases">
        <authorList>
            <consortium name="Molecular Ecology Group"/>
        </authorList>
    </citation>
    <scope>NUCLEOTIDE SEQUENCE</scope>
</reference>
<comment type="caution">
    <text evidence="1">The sequence shown here is derived from an EMBL/GenBank/DDBJ whole genome shotgun (WGS) entry which is preliminary data.</text>
</comment>
<dbReference type="Proteomes" id="UP000678393">
    <property type="component" value="Unassembled WGS sequence"/>
</dbReference>
<evidence type="ECO:0000313" key="1">
    <source>
        <dbReference type="EMBL" id="CAG5129442.1"/>
    </source>
</evidence>
<evidence type="ECO:0000313" key="2">
    <source>
        <dbReference type="Proteomes" id="UP000678393"/>
    </source>
</evidence>
<name>A0A8S3ZQ64_9EUPU</name>
<proteinExistence type="predicted"/>
<keyword evidence="2" id="KW-1185">Reference proteome</keyword>
<dbReference type="AlphaFoldDB" id="A0A8S3ZQ64"/>
<dbReference type="OrthoDB" id="6365338at2759"/>
<protein>
    <submittedName>
        <fullName evidence="1">Uncharacterized protein</fullName>
    </submittedName>
</protein>
<sequence>HVVMDKYQSLADRAFVSELIIEHSSFTDSGDYICRSSRNDIANLKVTVLHADSSNVRR</sequence>